<reference evidence="1" key="1">
    <citation type="submission" date="2023-08" db="EMBL/GenBank/DDBJ databases">
        <title>Black Yeasts Isolated from many extreme environments.</title>
        <authorList>
            <person name="Coleine C."/>
            <person name="Stajich J.E."/>
            <person name="Selbmann L."/>
        </authorList>
    </citation>
    <scope>NUCLEOTIDE SEQUENCE</scope>
    <source>
        <strain evidence="1">CCFEE 5810</strain>
    </source>
</reference>
<dbReference type="Proteomes" id="UP001310594">
    <property type="component" value="Unassembled WGS sequence"/>
</dbReference>
<protein>
    <submittedName>
        <fullName evidence="1">Uncharacterized protein</fullName>
    </submittedName>
</protein>
<gene>
    <name evidence="1" type="ORF">LTR97_001110</name>
</gene>
<dbReference type="InterPro" id="IPR038883">
    <property type="entry name" value="AN11006-like"/>
</dbReference>
<dbReference type="EMBL" id="JAVRQU010000002">
    <property type="protein sequence ID" value="KAK5706124.1"/>
    <property type="molecule type" value="Genomic_DNA"/>
</dbReference>
<accession>A0AAN7WB36</accession>
<dbReference type="PANTHER" id="PTHR42085">
    <property type="entry name" value="F-BOX DOMAIN-CONTAINING PROTEIN"/>
    <property type="match status" value="1"/>
</dbReference>
<comment type="caution">
    <text evidence="1">The sequence shown here is derived from an EMBL/GenBank/DDBJ whole genome shotgun (WGS) entry which is preliminary data.</text>
</comment>
<evidence type="ECO:0000313" key="1">
    <source>
        <dbReference type="EMBL" id="KAK5706124.1"/>
    </source>
</evidence>
<dbReference type="PANTHER" id="PTHR42085:SF2">
    <property type="entry name" value="F-BOX DOMAIN-CONTAINING PROTEIN"/>
    <property type="match status" value="1"/>
</dbReference>
<organism evidence="1 2">
    <name type="scientific">Elasticomyces elasticus</name>
    <dbReference type="NCBI Taxonomy" id="574655"/>
    <lineage>
        <taxon>Eukaryota</taxon>
        <taxon>Fungi</taxon>
        <taxon>Dikarya</taxon>
        <taxon>Ascomycota</taxon>
        <taxon>Pezizomycotina</taxon>
        <taxon>Dothideomycetes</taxon>
        <taxon>Dothideomycetidae</taxon>
        <taxon>Mycosphaerellales</taxon>
        <taxon>Teratosphaeriaceae</taxon>
        <taxon>Elasticomyces</taxon>
    </lineage>
</organism>
<dbReference type="AlphaFoldDB" id="A0AAN7WB36"/>
<proteinExistence type="predicted"/>
<evidence type="ECO:0000313" key="2">
    <source>
        <dbReference type="Proteomes" id="UP001310594"/>
    </source>
</evidence>
<sequence>MPVTIYPSHRLNTLQPQLRYYLDTRGPGKTRLRSATRPGFLDSSPEIRNLVYEYAVVLEEPIERPSTQRKRPWLGNPDSADRQARADISTCFNFMLSCKTIYYEARSMFWGCNVFELEVVPTGRTESKSDDENIGAGDTVTAWKFDIPVEAPDLRKLVRRVIMRPTEAWSWFQDSAAAYQSSVLLPSIVDLFVEFDWRTSEIAEYPLPHALGSIDIIPNALPGFLQRLRDSQEVLQSYTLYEHVESALQAMTGRFPDLRTIRVTGTTSLLRDTRDWEGHEFDAFGEDCSFVQSLSAEVSRLGKDFVLEKAHDVESCDYCDAYFDSEKWTDYEAAVLCSECTEIYSHCDYCGVDWDYEEWTEYEDGCCPECAAEREA</sequence>
<name>A0AAN7WB36_9PEZI</name>